<gene>
    <name evidence="2" type="ORF">GCM10009855_01750</name>
</gene>
<feature type="compositionally biased region" description="Polar residues" evidence="1">
    <location>
        <begin position="72"/>
        <end position="81"/>
    </location>
</feature>
<organism evidence="2 3">
    <name type="scientific">Gordonia cholesterolivorans</name>
    <dbReference type="NCBI Taxonomy" id="559625"/>
    <lineage>
        <taxon>Bacteria</taxon>
        <taxon>Bacillati</taxon>
        <taxon>Actinomycetota</taxon>
        <taxon>Actinomycetes</taxon>
        <taxon>Mycobacteriales</taxon>
        <taxon>Gordoniaceae</taxon>
        <taxon>Gordonia</taxon>
    </lineage>
</organism>
<proteinExistence type="predicted"/>
<protein>
    <submittedName>
        <fullName evidence="2">Uncharacterized protein</fullName>
    </submittedName>
</protein>
<reference evidence="2 3" key="1">
    <citation type="journal article" date="2019" name="Int. J. Syst. Evol. Microbiol.">
        <title>The Global Catalogue of Microorganisms (GCM) 10K type strain sequencing project: providing services to taxonomists for standard genome sequencing and annotation.</title>
        <authorList>
            <consortium name="The Broad Institute Genomics Platform"/>
            <consortium name="The Broad Institute Genome Sequencing Center for Infectious Disease"/>
            <person name="Wu L."/>
            <person name="Ma J."/>
        </authorList>
    </citation>
    <scope>NUCLEOTIDE SEQUENCE [LARGE SCALE GENOMIC DNA]</scope>
    <source>
        <strain evidence="2 3">JCM 16227</strain>
    </source>
</reference>
<sequence>MDHPQYRQLVQAGTGSGLHEDRVCAGHDVARHQATLVEGLAKGTRGVCGFGFGGPAGAEVQEDGVASRSELSHSNTVPTCE</sequence>
<name>A0ABN3H1U1_9ACTN</name>
<evidence type="ECO:0000256" key="1">
    <source>
        <dbReference type="SAM" id="MobiDB-lite"/>
    </source>
</evidence>
<feature type="region of interest" description="Disordered" evidence="1">
    <location>
        <begin position="61"/>
        <end position="81"/>
    </location>
</feature>
<keyword evidence="3" id="KW-1185">Reference proteome</keyword>
<dbReference type="EMBL" id="BAAARB010000001">
    <property type="protein sequence ID" value="GAA2366163.1"/>
    <property type="molecule type" value="Genomic_DNA"/>
</dbReference>
<evidence type="ECO:0000313" key="2">
    <source>
        <dbReference type="EMBL" id="GAA2366163.1"/>
    </source>
</evidence>
<evidence type="ECO:0000313" key="3">
    <source>
        <dbReference type="Proteomes" id="UP001501170"/>
    </source>
</evidence>
<comment type="caution">
    <text evidence="2">The sequence shown here is derived from an EMBL/GenBank/DDBJ whole genome shotgun (WGS) entry which is preliminary data.</text>
</comment>
<dbReference type="Proteomes" id="UP001501170">
    <property type="component" value="Unassembled WGS sequence"/>
</dbReference>
<accession>A0ABN3H1U1</accession>